<dbReference type="EMBL" id="LT615367">
    <property type="protein sequence ID" value="SLM61195.1"/>
    <property type="molecule type" value="Genomic_DNA"/>
</dbReference>
<keyword evidence="3" id="KW-0732">Signal</keyword>
<evidence type="ECO:0000256" key="3">
    <source>
        <dbReference type="SAM" id="SignalP"/>
    </source>
</evidence>
<feature type="signal peptide" evidence="3">
    <location>
        <begin position="1"/>
        <end position="30"/>
    </location>
</feature>
<sequence length="432" mass="47465">MLPTRKRKIITRTTAAGLLLSALPLFNTQAQTTTDWQLEKVVEISRHGVRPPTEGNMKTIQAGTGRAWPEWLTRYGELTGHGYAAAVKKGQYEGNYLRQHGLLTQGCPQPGELFVWASPLQRTRETAMALMDGVFPGCGVAIQGPASEDHDTLFHAEDAGVTLDQAQVKAALDHAMQGQSAGQIQTRLQPVIDKLKQAVCLPNTACPAFDTEWAIKESKKGNLSLHGPETLANMAETIRLAYSNNNPLSQVAFGHARSAAEVGTLLTLATAQYDFTNDLPYVARRGASTLMHQIALALTPEQRPDAPPEAKWLLYVAHDTNIAKLRTLLGFTWQQGDYPRGNIPPAGSLIFERWRNPQSGERFLRIYFQAQSLDQIRNLDPLDNQHPPLRSEFSVAGCEKTEVGTVCPLDGALKRLNDAVDNSALLPVQYSQ</sequence>
<dbReference type="InterPro" id="IPR050645">
    <property type="entry name" value="Histidine_acid_phosphatase"/>
</dbReference>
<dbReference type="PANTHER" id="PTHR11567:SF110">
    <property type="entry name" value="2-PHOSPHOXYLOSE PHOSPHATASE 1"/>
    <property type="match status" value="1"/>
</dbReference>
<dbReference type="InterPro" id="IPR000560">
    <property type="entry name" value="His_Pase_clade-2"/>
</dbReference>
<dbReference type="AlphaFoldDB" id="A0A375A581"/>
<keyword evidence="2" id="KW-0378">Hydrolase</keyword>
<dbReference type="PANTHER" id="PTHR11567">
    <property type="entry name" value="ACID PHOSPHATASE-RELATED"/>
    <property type="match status" value="1"/>
</dbReference>
<dbReference type="GO" id="GO:0050308">
    <property type="term" value="F:sugar-phosphatase activity"/>
    <property type="evidence" value="ECO:0007669"/>
    <property type="project" value="TreeGrafter"/>
</dbReference>
<name>A0A375A581_9GAMM</name>
<dbReference type="PROSITE" id="PS00616">
    <property type="entry name" value="HIS_ACID_PHOSPHAT_1"/>
    <property type="match status" value="1"/>
</dbReference>
<dbReference type="InterPro" id="IPR029033">
    <property type="entry name" value="His_PPase_superfam"/>
</dbReference>
<feature type="chain" id="PRO_5016812290" evidence="3">
    <location>
        <begin position="31"/>
        <end position="432"/>
    </location>
</feature>
<proteinExistence type="inferred from homology"/>
<dbReference type="Gene3D" id="3.40.50.1240">
    <property type="entry name" value="Phosphoglycerate mutase-like"/>
    <property type="match status" value="2"/>
</dbReference>
<comment type="similarity">
    <text evidence="1">Belongs to the histidine acid phosphatase family.</text>
</comment>
<evidence type="ECO:0000313" key="5">
    <source>
        <dbReference type="Proteomes" id="UP000294820"/>
    </source>
</evidence>
<dbReference type="GO" id="GO:0030288">
    <property type="term" value="C:outer membrane-bounded periplasmic space"/>
    <property type="evidence" value="ECO:0007669"/>
    <property type="project" value="TreeGrafter"/>
</dbReference>
<evidence type="ECO:0000313" key="4">
    <source>
        <dbReference type="EMBL" id="SLM61195.1"/>
    </source>
</evidence>
<evidence type="ECO:0000256" key="2">
    <source>
        <dbReference type="ARBA" id="ARBA00022801"/>
    </source>
</evidence>
<accession>A0A375A581</accession>
<organism evidence="4 5">
    <name type="scientific">Dickeya aquatica</name>
    <dbReference type="NCBI Taxonomy" id="1401087"/>
    <lineage>
        <taxon>Bacteria</taxon>
        <taxon>Pseudomonadati</taxon>
        <taxon>Pseudomonadota</taxon>
        <taxon>Gammaproteobacteria</taxon>
        <taxon>Enterobacterales</taxon>
        <taxon>Pectobacteriaceae</taxon>
        <taxon>Dickeya</taxon>
    </lineage>
</organism>
<evidence type="ECO:0000256" key="1">
    <source>
        <dbReference type="ARBA" id="ARBA00005375"/>
    </source>
</evidence>
<dbReference type="Proteomes" id="UP000294820">
    <property type="component" value="Chromosome 1"/>
</dbReference>
<dbReference type="KEGG" id="daq:DAQ1742_00052"/>
<reference evidence="4 5" key="1">
    <citation type="submission" date="2016-09" db="EMBL/GenBank/DDBJ databases">
        <authorList>
            <person name="Reverchon S."/>
            <person name="Nasser W."/>
            <person name="Leonard S."/>
            <person name="Brochier C."/>
            <person name="Duprey A."/>
        </authorList>
    </citation>
    <scope>NUCLEOTIDE SEQUENCE [LARGE SCALE GENOMIC DNA]</scope>
    <source>
        <strain evidence="4 5">174/2</strain>
    </source>
</reference>
<gene>
    <name evidence="4" type="ORF">DAQ1742_00052</name>
</gene>
<dbReference type="SUPFAM" id="SSF53254">
    <property type="entry name" value="Phosphoglycerate mutase-like"/>
    <property type="match status" value="1"/>
</dbReference>
<keyword evidence="5" id="KW-1185">Reference proteome</keyword>
<dbReference type="Pfam" id="PF00328">
    <property type="entry name" value="His_Phos_2"/>
    <property type="match status" value="1"/>
</dbReference>
<dbReference type="RefSeq" id="WP_083961117.1">
    <property type="nucleotide sequence ID" value="NZ_LT615367.1"/>
</dbReference>
<dbReference type="InterPro" id="IPR033379">
    <property type="entry name" value="Acid_Pase_AS"/>
</dbReference>
<protein>
    <submittedName>
        <fullName evidence="4">Phytase, predicted histidine acid phosphatase</fullName>
    </submittedName>
</protein>
<dbReference type="CDD" id="cd07061">
    <property type="entry name" value="HP_HAP_like"/>
    <property type="match status" value="1"/>
</dbReference>